<evidence type="ECO:0008006" key="6">
    <source>
        <dbReference type="Google" id="ProtNLM"/>
    </source>
</evidence>
<evidence type="ECO:0000313" key="4">
    <source>
        <dbReference type="EMBL" id="GBM39860.1"/>
    </source>
</evidence>
<accession>A0A4Y2FHG6</accession>
<evidence type="ECO:0000313" key="3">
    <source>
        <dbReference type="EMBL" id="GBM39836.1"/>
    </source>
</evidence>
<comment type="caution">
    <text evidence="1">The sequence shown here is derived from an EMBL/GenBank/DDBJ whole genome shotgun (WGS) entry which is preliminary data.</text>
</comment>
<dbReference type="AlphaFoldDB" id="A0A4Y2FHG6"/>
<dbReference type="EMBL" id="BGPR01095800">
    <property type="protein sequence ID" value="GBM39836.1"/>
    <property type="molecule type" value="Genomic_DNA"/>
</dbReference>
<evidence type="ECO:0000313" key="2">
    <source>
        <dbReference type="EMBL" id="GBM39817.1"/>
    </source>
</evidence>
<reference evidence="1 5" key="1">
    <citation type="journal article" date="2019" name="Sci. Rep.">
        <title>Orb-weaving spider Araneus ventricosus genome elucidates the spidroin gene catalogue.</title>
        <authorList>
            <person name="Kono N."/>
            <person name="Nakamura H."/>
            <person name="Ohtoshi R."/>
            <person name="Moran D.A.P."/>
            <person name="Shinohara A."/>
            <person name="Yoshida Y."/>
            <person name="Fujiwara M."/>
            <person name="Mori M."/>
            <person name="Tomita M."/>
            <person name="Arakawa K."/>
        </authorList>
    </citation>
    <scope>NUCLEOTIDE SEQUENCE [LARGE SCALE GENOMIC DNA]</scope>
</reference>
<organism evidence="1 5">
    <name type="scientific">Araneus ventricosus</name>
    <name type="common">Orbweaver spider</name>
    <name type="synonym">Epeira ventricosa</name>
    <dbReference type="NCBI Taxonomy" id="182803"/>
    <lineage>
        <taxon>Eukaryota</taxon>
        <taxon>Metazoa</taxon>
        <taxon>Ecdysozoa</taxon>
        <taxon>Arthropoda</taxon>
        <taxon>Chelicerata</taxon>
        <taxon>Arachnida</taxon>
        <taxon>Araneae</taxon>
        <taxon>Araneomorphae</taxon>
        <taxon>Entelegynae</taxon>
        <taxon>Araneoidea</taxon>
        <taxon>Araneidae</taxon>
        <taxon>Araneus</taxon>
    </lineage>
</organism>
<dbReference type="Proteomes" id="UP000499080">
    <property type="component" value="Unassembled WGS sequence"/>
</dbReference>
<dbReference type="EMBL" id="BGPR01095805">
    <property type="protein sequence ID" value="GBM39860.1"/>
    <property type="molecule type" value="Genomic_DNA"/>
</dbReference>
<proteinExistence type="predicted"/>
<gene>
    <name evidence="4" type="ORF">AVEN_180362_1</name>
    <name evidence="2" type="ORF">AVEN_194115_1</name>
    <name evidence="3" type="ORF">AVEN_273354_1</name>
    <name evidence="1" type="ORF">AVEN_359_1</name>
</gene>
<dbReference type="EMBL" id="BGPR01095795">
    <property type="protein sequence ID" value="GBM39809.1"/>
    <property type="molecule type" value="Genomic_DNA"/>
</dbReference>
<dbReference type="EMBL" id="BGPR01095797">
    <property type="protein sequence ID" value="GBM39817.1"/>
    <property type="molecule type" value="Genomic_DNA"/>
</dbReference>
<keyword evidence="5" id="KW-1185">Reference proteome</keyword>
<sequence>MIVKRPQSASRHGKMILMHENASPYTSNPMKNLLKDLDVFPGKYYPTSCFRQTMRSFRFSLVSGDGPHTVSTALLNVPQCGPMNLLVVQKVACSNHVRVTNMLASTYLSMKEAT</sequence>
<protein>
    <recommendedName>
        <fullName evidence="6">Mariner Mos1 transposase</fullName>
    </recommendedName>
</protein>
<name>A0A4Y2FHG6_ARAVE</name>
<evidence type="ECO:0000313" key="1">
    <source>
        <dbReference type="EMBL" id="GBM39809.1"/>
    </source>
</evidence>
<evidence type="ECO:0000313" key="5">
    <source>
        <dbReference type="Proteomes" id="UP000499080"/>
    </source>
</evidence>